<dbReference type="InterPro" id="IPR015424">
    <property type="entry name" value="PyrdxlP-dep_Trfase"/>
</dbReference>
<evidence type="ECO:0000259" key="7">
    <source>
        <dbReference type="Pfam" id="PF00266"/>
    </source>
</evidence>
<keyword evidence="4" id="KW-0663">Pyridoxal phosphate</keyword>
<dbReference type="InterPro" id="IPR015421">
    <property type="entry name" value="PyrdxlP-dep_Trfase_major"/>
</dbReference>
<protein>
    <recommendedName>
        <fullName evidence="3">cysteine desulfurase</fullName>
        <ecNumber evidence="3">2.8.1.7</ecNumber>
    </recommendedName>
</protein>
<dbReference type="AlphaFoldDB" id="A0A523XLX8"/>
<comment type="caution">
    <text evidence="8">The sequence shown here is derived from an EMBL/GenBank/DDBJ whole genome shotgun (WGS) entry which is preliminary data.</text>
</comment>
<dbReference type="Gene3D" id="3.90.1150.10">
    <property type="entry name" value="Aspartate Aminotransferase, domain 1"/>
    <property type="match status" value="1"/>
</dbReference>
<gene>
    <name evidence="8" type="ORF">E3J38_05790</name>
</gene>
<name>A0A523XLX8_UNCT6</name>
<dbReference type="PROSITE" id="PS00595">
    <property type="entry name" value="AA_TRANSFER_CLASS_5"/>
    <property type="match status" value="1"/>
</dbReference>
<dbReference type="PANTHER" id="PTHR43586">
    <property type="entry name" value="CYSTEINE DESULFURASE"/>
    <property type="match status" value="1"/>
</dbReference>
<organism evidence="8 9">
    <name type="scientific">candidate division TA06 bacterium</name>
    <dbReference type="NCBI Taxonomy" id="2250710"/>
    <lineage>
        <taxon>Bacteria</taxon>
        <taxon>Bacteria division TA06</taxon>
    </lineage>
</organism>
<evidence type="ECO:0000256" key="5">
    <source>
        <dbReference type="ARBA" id="ARBA00050776"/>
    </source>
</evidence>
<dbReference type="SUPFAM" id="SSF53383">
    <property type="entry name" value="PLP-dependent transferases"/>
    <property type="match status" value="1"/>
</dbReference>
<evidence type="ECO:0000313" key="8">
    <source>
        <dbReference type="EMBL" id="TET80301.1"/>
    </source>
</evidence>
<dbReference type="Gene3D" id="3.40.640.10">
    <property type="entry name" value="Type I PLP-dependent aspartate aminotransferase-like (Major domain)"/>
    <property type="match status" value="1"/>
</dbReference>
<dbReference type="EC" id="2.8.1.7" evidence="3"/>
<evidence type="ECO:0000256" key="3">
    <source>
        <dbReference type="ARBA" id="ARBA00012239"/>
    </source>
</evidence>
<comment type="catalytic activity">
    <reaction evidence="5">
        <text>(sulfur carrier)-H + L-cysteine = (sulfur carrier)-SH + L-alanine</text>
        <dbReference type="Rhea" id="RHEA:43892"/>
        <dbReference type="Rhea" id="RHEA-COMP:14737"/>
        <dbReference type="Rhea" id="RHEA-COMP:14739"/>
        <dbReference type="ChEBI" id="CHEBI:29917"/>
        <dbReference type="ChEBI" id="CHEBI:35235"/>
        <dbReference type="ChEBI" id="CHEBI:57972"/>
        <dbReference type="ChEBI" id="CHEBI:64428"/>
        <dbReference type="EC" id="2.8.1.7"/>
    </reaction>
</comment>
<accession>A0A523XLX8</accession>
<feature type="domain" description="Aminotransferase class V" evidence="7">
    <location>
        <begin position="7"/>
        <end position="374"/>
    </location>
</feature>
<evidence type="ECO:0000256" key="2">
    <source>
        <dbReference type="ARBA" id="ARBA00010447"/>
    </source>
</evidence>
<dbReference type="EMBL" id="SOIP01000347">
    <property type="protein sequence ID" value="TET80301.1"/>
    <property type="molecule type" value="Genomic_DNA"/>
</dbReference>
<comment type="cofactor">
    <cofactor evidence="1 6">
        <name>pyridoxal 5'-phosphate</name>
        <dbReference type="ChEBI" id="CHEBI:597326"/>
    </cofactor>
</comment>
<dbReference type="PIRSF" id="PIRSF005572">
    <property type="entry name" value="NifS"/>
    <property type="match status" value="1"/>
</dbReference>
<evidence type="ECO:0000256" key="1">
    <source>
        <dbReference type="ARBA" id="ARBA00001933"/>
    </source>
</evidence>
<dbReference type="InterPro" id="IPR010969">
    <property type="entry name" value="Cys_dSase-rel_unknwn_funct"/>
</dbReference>
<comment type="similarity">
    <text evidence="2">Belongs to the class-V pyridoxal-phosphate-dependent aminotransferase family. Csd subfamily.</text>
</comment>
<dbReference type="InterPro" id="IPR020578">
    <property type="entry name" value="Aminotrans_V_PyrdxlP_BS"/>
</dbReference>
<dbReference type="GO" id="GO:0031071">
    <property type="term" value="F:cysteine desulfurase activity"/>
    <property type="evidence" value="ECO:0007669"/>
    <property type="project" value="UniProtKB-EC"/>
</dbReference>
<dbReference type="PANTHER" id="PTHR43586:SF4">
    <property type="entry name" value="ISOPENICILLIN N EPIMERASE"/>
    <property type="match status" value="1"/>
</dbReference>
<dbReference type="Proteomes" id="UP000315534">
    <property type="component" value="Unassembled WGS sequence"/>
</dbReference>
<dbReference type="GO" id="GO:0008483">
    <property type="term" value="F:transaminase activity"/>
    <property type="evidence" value="ECO:0007669"/>
    <property type="project" value="UniProtKB-KW"/>
</dbReference>
<dbReference type="NCBIfam" id="TIGR01977">
    <property type="entry name" value="am_tr_V_EF2568"/>
    <property type="match status" value="1"/>
</dbReference>
<keyword evidence="8" id="KW-0032">Aminotransferase</keyword>
<dbReference type="InterPro" id="IPR000192">
    <property type="entry name" value="Aminotrans_V_dom"/>
</dbReference>
<dbReference type="InterPro" id="IPR015422">
    <property type="entry name" value="PyrdxlP-dep_Trfase_small"/>
</dbReference>
<feature type="non-terminal residue" evidence="8">
    <location>
        <position position="385"/>
    </location>
</feature>
<sequence>MGRELAYLDNAATAYPKPREVHDFMCEFYRICGVNPGRSGYDLSLEAEQMVLETRKMLTQFFNGGEDFNRLVFTYNASDSLNMIINGMLKIGDHVITSRLEHNSVLRPLYHKEMDRGVEVDRLPFDDRGYMDPEDVKRRIKKNTKLVIINHGSNVIGTLQPVAEIGRICKEKGVPFAVDVAQTAGSTSIDMQAMCIDVLAFTGHKSLLGPPGIGGLCVRDGVEIEPSRFGGTGVRSAVKTHLYEYPYRLECGTMNLMGVAGLNAGVKYINRVGLENIHSKKMELFETLKTGLEEIEGVLLYCAEGTLDHLPVVSCNIQGKVAGDVGTILDVDYDIAARTGLQCAPLVHEDIGTAPKGTVRFSIGAFNTEEHVERAVDAVKEIASG</sequence>
<evidence type="ECO:0000313" key="9">
    <source>
        <dbReference type="Proteomes" id="UP000315534"/>
    </source>
</evidence>
<dbReference type="InterPro" id="IPR016454">
    <property type="entry name" value="Cysteine_dSase"/>
</dbReference>
<evidence type="ECO:0000256" key="4">
    <source>
        <dbReference type="ARBA" id="ARBA00022898"/>
    </source>
</evidence>
<reference evidence="8 9" key="1">
    <citation type="submission" date="2019-03" db="EMBL/GenBank/DDBJ databases">
        <title>Metabolic potential of uncultured bacteria and archaea associated with petroleum seepage in deep-sea sediments.</title>
        <authorList>
            <person name="Dong X."/>
            <person name="Hubert C."/>
        </authorList>
    </citation>
    <scope>NUCLEOTIDE SEQUENCE [LARGE SCALE GENOMIC DNA]</scope>
    <source>
        <strain evidence="8">E29_bin36</strain>
    </source>
</reference>
<dbReference type="Pfam" id="PF00266">
    <property type="entry name" value="Aminotran_5"/>
    <property type="match status" value="1"/>
</dbReference>
<proteinExistence type="inferred from homology"/>
<evidence type="ECO:0000256" key="6">
    <source>
        <dbReference type="RuleBase" id="RU004504"/>
    </source>
</evidence>
<keyword evidence="8" id="KW-0808">Transferase</keyword>